<feature type="domain" description="M23ase beta-sheet core" evidence="3">
    <location>
        <begin position="980"/>
        <end position="1074"/>
    </location>
</feature>
<keyword evidence="2" id="KW-0472">Membrane</keyword>
<dbReference type="Gene3D" id="2.70.70.10">
    <property type="entry name" value="Glucose Permease (Domain IIA)"/>
    <property type="match status" value="1"/>
</dbReference>
<evidence type="ECO:0000256" key="2">
    <source>
        <dbReference type="SAM" id="Phobius"/>
    </source>
</evidence>
<keyword evidence="1" id="KW-0175">Coiled coil</keyword>
<keyword evidence="5" id="KW-1185">Reference proteome</keyword>
<feature type="transmembrane region" description="Helical" evidence="2">
    <location>
        <begin position="594"/>
        <end position="612"/>
    </location>
</feature>
<evidence type="ECO:0000256" key="1">
    <source>
        <dbReference type="SAM" id="Coils"/>
    </source>
</evidence>
<evidence type="ECO:0000313" key="5">
    <source>
        <dbReference type="Proteomes" id="UP000031938"/>
    </source>
</evidence>
<dbReference type="Gene3D" id="1.20.120.20">
    <property type="entry name" value="Apolipoprotein"/>
    <property type="match status" value="1"/>
</dbReference>
<dbReference type="RefSeq" id="WP_052474777.1">
    <property type="nucleotide sequence ID" value="NZ_JXRP01000018.1"/>
</dbReference>
<feature type="transmembrane region" description="Helical" evidence="2">
    <location>
        <begin position="431"/>
        <end position="461"/>
    </location>
</feature>
<feature type="transmembrane region" description="Helical" evidence="2">
    <location>
        <begin position="561"/>
        <end position="582"/>
    </location>
</feature>
<dbReference type="CDD" id="cd12797">
    <property type="entry name" value="M23_peptidase"/>
    <property type="match status" value="1"/>
</dbReference>
<feature type="transmembrane region" description="Helical" evidence="2">
    <location>
        <begin position="385"/>
        <end position="411"/>
    </location>
</feature>
<dbReference type="OrthoDB" id="2157658at2"/>
<sequence length="1211" mass="129554">MAERIEGLSISLGLDTIGIDSGLKDLKRKMSLVSSEMKAGMSVFDRSEKSVSKYETQLGLLNKKLDVNKAAVANAKDEYERMNKQHGEGSKQADLAAKKYNDEVAALNNLERHIEGVSKEMKEFQEQQRIASSGFTKLADTFEKTGGRISKIGDSFKNIGQNMSLAITAPLLGAFASLTKGTEEFRGNMANLETNALNAGFGIDFVGETLERINGIAPDVNANVEGLSNLMATNLSESGMAKAVDYLAGAVIRFPDTLKFEGLADGLQETLATGAAIGPFAELLERSGVNLDTFNDGLTTAIANGEEENYILKQLANTGLASVNEEFRKNNDELVKSREASLAFQDATSKLGTILTPIATKLTTAFNGLLTKFLELSPSSQKTGLIFAGIAAAIGPVIVGIGTLISSIGGITTALAPVMSNIAKAGGLLKWLRLGFVALTGPVGLTIGILTGLGIGFVALYKNSETFREGVANLLTRLKELGKNMLSAIKPAIAAVVQFFKDQLAVIKQFWSENSETILGALKNIGKVVAAIFKGIWETIQFFMPLVLAIIKSVWGNIKGVITGALDIIMGVVKVFSGLFTGDFKKMWEGLKQIFKGAITFIWNFIQLTFYGKVLGGAKAFILSFRTFFTSMWTTLRNLFSTSITAVFNFLKNGWTKANTITVTIFRTIFNFLRSIWSSIWTTIRTTISSMSSGISGTFSAIRSSITNLATRAKEGVLTQWRNLRDGVTTLAGNLKSKVDDVFKNMVDGAKALPGKIRDGIINAKDKAVKGIKDLGNAMVGKFGSVVNGMIGGINNITGKLGIDTKIKEWEVETFAKGTDAHKGGPMIVGDKYGREIVRFPNGKTILSPDTDTLIPNAPKGTQVIPNYLTEKILKGEVPMYNMGAGLKDWLGDIWSYASNPGKLISKMIESLGLSIKGLTGGAASMAKGAFSFVKDKAVDFIKGMFDSGGSGNVPMSFGNLIKTSGFGYRVHPITGRSHLHGGVDFAGPIGTAIKAQVGGMVTSSGWNNGGYGNLVTIKNGIYDYYYAHLQRAIARVGASVKKGDIIGTLGNTGQSTGPHLHYEVRKNGQRINPGIGGFAEGGLIKKEQLAWVGEGNKEEVMIPTGDRSKRPAAMKLLALAAKKLGADGGSFGSTSPTRLPNSTGGSSRTEQLLEQLILLLQNSAKTPFTIQPAAVNIDSQQVGEITFDVNQQLFASASNNNLFMKGLKLK</sequence>
<dbReference type="PANTHER" id="PTHR37813:SF1">
    <property type="entry name" value="FELS-2 PROPHAGE PROTEIN"/>
    <property type="match status" value="1"/>
</dbReference>
<dbReference type="InterPro" id="IPR011055">
    <property type="entry name" value="Dup_hybrid_motif"/>
</dbReference>
<organism evidence="4 5">
    <name type="scientific">Jeotgalibacillus soli</name>
    <dbReference type="NCBI Taxonomy" id="889306"/>
    <lineage>
        <taxon>Bacteria</taxon>
        <taxon>Bacillati</taxon>
        <taxon>Bacillota</taxon>
        <taxon>Bacilli</taxon>
        <taxon>Bacillales</taxon>
        <taxon>Caryophanaceae</taxon>
        <taxon>Jeotgalibacillus</taxon>
    </lineage>
</organism>
<proteinExistence type="predicted"/>
<evidence type="ECO:0000313" key="4">
    <source>
        <dbReference type="EMBL" id="KIL45010.1"/>
    </source>
</evidence>
<dbReference type="PANTHER" id="PTHR37813">
    <property type="entry name" value="FELS-2 PROPHAGE PROTEIN"/>
    <property type="match status" value="1"/>
</dbReference>
<feature type="coiled-coil region" evidence="1">
    <location>
        <begin position="65"/>
        <end position="127"/>
    </location>
</feature>
<dbReference type="STRING" id="889306.KP78_25540"/>
<protein>
    <recommendedName>
        <fullName evidence="3">M23ase beta-sheet core domain-containing protein</fullName>
    </recommendedName>
</protein>
<dbReference type="AlphaFoldDB" id="A0A0C2R458"/>
<gene>
    <name evidence="4" type="ORF">KP78_25540</name>
</gene>
<reference evidence="4 5" key="1">
    <citation type="submission" date="2015-01" db="EMBL/GenBank/DDBJ databases">
        <title>Genome sequencing of Jeotgalibacillus soli.</title>
        <authorList>
            <person name="Goh K.M."/>
            <person name="Chan K.-G."/>
            <person name="Yaakop A.S."/>
            <person name="Ee R."/>
            <person name="Gan H.M."/>
            <person name="Chan C.S."/>
        </authorList>
    </citation>
    <scope>NUCLEOTIDE SEQUENCE [LARGE SCALE GENOMIC DNA]</scope>
    <source>
        <strain evidence="4 5">P9</strain>
    </source>
</reference>
<evidence type="ECO:0000259" key="3">
    <source>
        <dbReference type="Pfam" id="PF01551"/>
    </source>
</evidence>
<dbReference type="PATRIC" id="fig|889306.3.peg.2568"/>
<dbReference type="EMBL" id="JXRP01000018">
    <property type="protein sequence ID" value="KIL45010.1"/>
    <property type="molecule type" value="Genomic_DNA"/>
</dbReference>
<dbReference type="SUPFAM" id="SSF51261">
    <property type="entry name" value="Duplicated hybrid motif"/>
    <property type="match status" value="1"/>
</dbReference>
<keyword evidence="2" id="KW-0812">Transmembrane</keyword>
<keyword evidence="2" id="KW-1133">Transmembrane helix</keyword>
<dbReference type="Proteomes" id="UP000031938">
    <property type="component" value="Unassembled WGS sequence"/>
</dbReference>
<accession>A0A0C2R458</accession>
<dbReference type="InterPro" id="IPR016047">
    <property type="entry name" value="M23ase_b-sheet_dom"/>
</dbReference>
<dbReference type="Pfam" id="PF01551">
    <property type="entry name" value="Peptidase_M23"/>
    <property type="match status" value="1"/>
</dbReference>
<name>A0A0C2R458_9BACL</name>
<feature type="transmembrane region" description="Helical" evidence="2">
    <location>
        <begin position="535"/>
        <end position="555"/>
    </location>
</feature>
<comment type="caution">
    <text evidence="4">The sequence shown here is derived from an EMBL/GenBank/DDBJ whole genome shotgun (WGS) entry which is preliminary data.</text>
</comment>